<evidence type="ECO:0000313" key="3">
    <source>
        <dbReference type="Proteomes" id="UP000190312"/>
    </source>
</evidence>
<accession>A0A1S9D459</accession>
<feature type="compositionally biased region" description="Polar residues" evidence="1">
    <location>
        <begin position="582"/>
        <end position="597"/>
    </location>
</feature>
<evidence type="ECO:0000313" key="2">
    <source>
        <dbReference type="EMBL" id="OOO03873.1"/>
    </source>
</evidence>
<feature type="compositionally biased region" description="Polar residues" evidence="1">
    <location>
        <begin position="132"/>
        <end position="155"/>
    </location>
</feature>
<dbReference type="EMBL" id="MKZY01000013">
    <property type="protein sequence ID" value="OOO03873.1"/>
    <property type="molecule type" value="Genomic_DNA"/>
</dbReference>
<protein>
    <submittedName>
        <fullName evidence="2">Uncharacterized protein</fullName>
    </submittedName>
</protein>
<feature type="compositionally biased region" description="Low complexity" evidence="1">
    <location>
        <begin position="554"/>
        <end position="567"/>
    </location>
</feature>
<dbReference type="AlphaFoldDB" id="A0A1S9D459"/>
<feature type="region of interest" description="Disordered" evidence="1">
    <location>
        <begin position="500"/>
        <end position="521"/>
    </location>
</feature>
<proteinExistence type="predicted"/>
<comment type="caution">
    <text evidence="2">The sequence shown here is derived from an EMBL/GenBank/DDBJ whole genome shotgun (WGS) entry which is preliminary data.</text>
</comment>
<dbReference type="OrthoDB" id="4509539at2759"/>
<feature type="region of interest" description="Disordered" evidence="1">
    <location>
        <begin position="552"/>
        <end position="599"/>
    </location>
</feature>
<feature type="compositionally biased region" description="Basic and acidic residues" evidence="1">
    <location>
        <begin position="86"/>
        <end position="95"/>
    </location>
</feature>
<sequence>MHMTTGRINQIPCPWRAPQGPARSAGVPRCPSAPEEQKFGFKEFTPIGANERPVTATPPAHRRHTCDHPIAPTGTPQDPVRTQGCSRRDHPKGGDRPAAYGPRVGGPDPADTPTNGGYRRAAPPGICFSMMASGQRSTDPNGAGDQTATGLRSPQTAPPRRFTASAGISAAGVGGRPRFLTRGPTSGYLWRRGTARRPAWQGSLPPTSLGGREFGQTFACPKSILGGPVLYGVVRALGRFPIQSGPPTFAHLAADMGGPPFGKGRMANWRPHRPAVFAGSSACCDAGATANWPTGRSVEHRKRRPTVSPSAKANGRLAGVYLRDLAPDARRRNPQVPAPNAGPPPAAAPIRQLLHPTGIPAGWPSAPAVPPTPLGGRDAVQTFPCPESILGGTVLPYKVGQSRVPPIADNWWAAAVAGRASRPRSPCSPKSDRRLVAPEEPRAVAHRRPCRVGNWRPHRASTAQSGHRDPLRVAHASKATGDPPGPVERAVAHPVAVAMSDGPTGVSCPRSPSKRPALPDPLVGGVVHKSSQGRADAQRLVATRLLDRLHDPLGHFSPSSPGLLPGSRRQPAEVRGPEAYSYPTTTCGATSPRSGTDSDLEAFSHYPADGSVAALPGQTAAKTNYLNQRFLSY</sequence>
<name>A0A1S9D459_ASPOZ</name>
<reference evidence="2 3" key="1">
    <citation type="submission" date="2016-10" db="EMBL/GenBank/DDBJ databases">
        <title>Genome sequencing of Aspergillus oryzae BCC7051.</title>
        <authorList>
            <person name="Thammarongtham C."/>
            <person name="Vorapreeda T."/>
            <person name="Nookaew I."/>
            <person name="Srisuk T."/>
            <person name="Land M."/>
            <person name="Jeennor S."/>
            <person name="Laoteng K."/>
        </authorList>
    </citation>
    <scope>NUCLEOTIDE SEQUENCE [LARGE SCALE GENOMIC DNA]</scope>
    <source>
        <strain evidence="2 3">BCC7051</strain>
    </source>
</reference>
<gene>
    <name evidence="2" type="ORF">OAory_01114530</name>
</gene>
<feature type="region of interest" description="Disordered" evidence="1">
    <location>
        <begin position="1"/>
        <end position="161"/>
    </location>
</feature>
<dbReference type="Proteomes" id="UP000190312">
    <property type="component" value="Unassembled WGS sequence"/>
</dbReference>
<evidence type="ECO:0000256" key="1">
    <source>
        <dbReference type="SAM" id="MobiDB-lite"/>
    </source>
</evidence>
<organism evidence="2 3">
    <name type="scientific">Aspergillus oryzae</name>
    <name type="common">Yellow koji mold</name>
    <dbReference type="NCBI Taxonomy" id="5062"/>
    <lineage>
        <taxon>Eukaryota</taxon>
        <taxon>Fungi</taxon>
        <taxon>Dikarya</taxon>
        <taxon>Ascomycota</taxon>
        <taxon>Pezizomycotina</taxon>
        <taxon>Eurotiomycetes</taxon>
        <taxon>Eurotiomycetidae</taxon>
        <taxon>Eurotiales</taxon>
        <taxon>Aspergillaceae</taxon>
        <taxon>Aspergillus</taxon>
        <taxon>Aspergillus subgen. Circumdati</taxon>
    </lineage>
</organism>